<name>A0A4V5MZK3_9ACTN</name>
<evidence type="ECO:0000313" key="1">
    <source>
        <dbReference type="EMBL" id="TKA08489.1"/>
    </source>
</evidence>
<dbReference type="EMBL" id="SUMC01000030">
    <property type="protein sequence ID" value="TKA08489.1"/>
    <property type="molecule type" value="Genomic_DNA"/>
</dbReference>
<dbReference type="Proteomes" id="UP000305778">
    <property type="component" value="Unassembled WGS sequence"/>
</dbReference>
<dbReference type="InterPro" id="IPR011330">
    <property type="entry name" value="Glyco_hydro/deAcase_b/a-brl"/>
</dbReference>
<comment type="caution">
    <text evidence="1">The sequence shown here is derived from an EMBL/GenBank/DDBJ whole genome shotgun (WGS) entry which is preliminary data.</text>
</comment>
<dbReference type="OrthoDB" id="9787041at2"/>
<dbReference type="PANTHER" id="PTHR43123:SF4">
    <property type="entry name" value="POLYSACCHARIDE DEACETYLASE"/>
    <property type="match status" value="1"/>
</dbReference>
<keyword evidence="2" id="KW-1185">Reference proteome</keyword>
<dbReference type="Gene3D" id="3.20.20.370">
    <property type="entry name" value="Glycoside hydrolase/deacetylase"/>
    <property type="match status" value="1"/>
</dbReference>
<organism evidence="1 2">
    <name type="scientific">Actinacidiphila oryziradicis</name>
    <dbReference type="NCBI Taxonomy" id="2571141"/>
    <lineage>
        <taxon>Bacteria</taxon>
        <taxon>Bacillati</taxon>
        <taxon>Actinomycetota</taxon>
        <taxon>Actinomycetes</taxon>
        <taxon>Kitasatosporales</taxon>
        <taxon>Streptomycetaceae</taxon>
        <taxon>Actinacidiphila</taxon>
    </lineage>
</organism>
<dbReference type="GO" id="GO:0005975">
    <property type="term" value="P:carbohydrate metabolic process"/>
    <property type="evidence" value="ECO:0007669"/>
    <property type="project" value="InterPro"/>
</dbReference>
<sequence>MTEAEPTLTWPAGHTSGFALTIDVHAEWFWIDRYPEAVRLPKTLSIGHYGVLRGVPRLLEVLAQTSTRATWFVPPTVASRYRSVVEDITAEGHQVAVLLTGIDIDAATRNTVDQINKALDTVAEAAGSRPSGARIAGSRITDAWVPLLVGAGVTWTSTIPAGNAPSLWTDASGSIPMLDIPYNWELTDYTYLAFNMPPATYPPGRSRIAPYETVLRNWEDVLVANRGLGNLVVPRFEASVIGKPGRISMLEELLELARSEELTWLATLPEIAAWATDTNQADRWLDQSRHRWAASTTHHS</sequence>
<dbReference type="PANTHER" id="PTHR43123">
    <property type="entry name" value="POLYSACCHARIDE DEACETYLASE-RELATED"/>
    <property type="match status" value="1"/>
</dbReference>
<protein>
    <recommendedName>
        <fullName evidence="3">Polysaccharide deacetylase</fullName>
    </recommendedName>
</protein>
<dbReference type="SUPFAM" id="SSF88713">
    <property type="entry name" value="Glycoside hydrolase/deacetylase"/>
    <property type="match status" value="1"/>
</dbReference>
<dbReference type="RefSeq" id="WP_136726661.1">
    <property type="nucleotide sequence ID" value="NZ_SUMC01000030.1"/>
</dbReference>
<accession>A0A4V5MZK3</accession>
<proteinExistence type="predicted"/>
<evidence type="ECO:0000313" key="2">
    <source>
        <dbReference type="Proteomes" id="UP000305778"/>
    </source>
</evidence>
<gene>
    <name evidence="1" type="ORF">FCI23_27645</name>
</gene>
<reference evidence="1 2" key="1">
    <citation type="submission" date="2019-04" db="EMBL/GenBank/DDBJ databases">
        <title>Streptomyces oryziradicis sp. nov., a novel actinomycete isolated from rhizosphere soil of rice (Oryza sativa L.).</title>
        <authorList>
            <person name="Li C."/>
        </authorList>
    </citation>
    <scope>NUCLEOTIDE SEQUENCE [LARGE SCALE GENOMIC DNA]</scope>
    <source>
        <strain evidence="1 2">NEAU-C40</strain>
    </source>
</reference>
<dbReference type="AlphaFoldDB" id="A0A4V5MZK3"/>
<evidence type="ECO:0008006" key="3">
    <source>
        <dbReference type="Google" id="ProtNLM"/>
    </source>
</evidence>